<dbReference type="GO" id="GO:0046872">
    <property type="term" value="F:metal ion binding"/>
    <property type="evidence" value="ECO:0007669"/>
    <property type="project" value="UniProtKB-KW"/>
</dbReference>
<dbReference type="CDD" id="cd24067">
    <property type="entry name" value="ASKHA_NBD_ROK_BsFRK-like"/>
    <property type="match status" value="1"/>
</dbReference>
<evidence type="ECO:0000256" key="3">
    <source>
        <dbReference type="ARBA" id="ARBA00022833"/>
    </source>
</evidence>
<evidence type="ECO:0000256" key="1">
    <source>
        <dbReference type="ARBA" id="ARBA00001946"/>
    </source>
</evidence>
<evidence type="ECO:0000313" key="8">
    <source>
        <dbReference type="EMBL" id="CAB9509127.1"/>
    </source>
</evidence>
<gene>
    <name evidence="8" type="ORF">SEMRO_376_G129710.1</name>
</gene>
<keyword evidence="7" id="KW-0472">Membrane</keyword>
<dbReference type="Gene3D" id="3.30.420.40">
    <property type="match status" value="2"/>
</dbReference>
<dbReference type="PANTHER" id="PTHR42742">
    <property type="entry name" value="TRANSCRIPTIONAL REPRESSOR MPRA"/>
    <property type="match status" value="1"/>
</dbReference>
<comment type="cofactor">
    <cofactor evidence="1">
        <name>Mg(2+)</name>
        <dbReference type="ChEBI" id="CHEBI:18420"/>
    </cofactor>
</comment>
<dbReference type="Pfam" id="PF00480">
    <property type="entry name" value="ROK"/>
    <property type="match status" value="1"/>
</dbReference>
<proteinExistence type="predicted"/>
<evidence type="ECO:0000256" key="5">
    <source>
        <dbReference type="ARBA" id="ARBA00038887"/>
    </source>
</evidence>
<dbReference type="InterPro" id="IPR043129">
    <property type="entry name" value="ATPase_NBD"/>
</dbReference>
<evidence type="ECO:0000313" key="9">
    <source>
        <dbReference type="Proteomes" id="UP001153069"/>
    </source>
</evidence>
<organism evidence="8 9">
    <name type="scientific">Seminavis robusta</name>
    <dbReference type="NCBI Taxonomy" id="568900"/>
    <lineage>
        <taxon>Eukaryota</taxon>
        <taxon>Sar</taxon>
        <taxon>Stramenopiles</taxon>
        <taxon>Ochrophyta</taxon>
        <taxon>Bacillariophyta</taxon>
        <taxon>Bacillariophyceae</taxon>
        <taxon>Bacillariophycidae</taxon>
        <taxon>Naviculales</taxon>
        <taxon>Naviculaceae</taxon>
        <taxon>Seminavis</taxon>
    </lineage>
</organism>
<evidence type="ECO:0000256" key="7">
    <source>
        <dbReference type="SAM" id="Phobius"/>
    </source>
</evidence>
<keyword evidence="2" id="KW-0479">Metal-binding</keyword>
<feature type="transmembrane region" description="Helical" evidence="7">
    <location>
        <begin position="372"/>
        <end position="393"/>
    </location>
</feature>
<keyword evidence="3" id="KW-0862">Zinc</keyword>
<evidence type="ECO:0000256" key="4">
    <source>
        <dbReference type="ARBA" id="ARBA00022842"/>
    </source>
</evidence>
<keyword evidence="4" id="KW-0460">Magnesium</keyword>
<dbReference type="OrthoDB" id="10260668at2759"/>
<dbReference type="InterPro" id="IPR049874">
    <property type="entry name" value="ROK_cs"/>
</dbReference>
<dbReference type="Proteomes" id="UP001153069">
    <property type="component" value="Unassembled WGS sequence"/>
</dbReference>
<evidence type="ECO:0000256" key="6">
    <source>
        <dbReference type="ARBA" id="ARBA00048451"/>
    </source>
</evidence>
<dbReference type="SUPFAM" id="SSF53067">
    <property type="entry name" value="Actin-like ATPase domain"/>
    <property type="match status" value="1"/>
</dbReference>
<protein>
    <recommendedName>
        <fullName evidence="5">fructokinase</fullName>
        <ecNumber evidence="5">2.7.1.4</ecNumber>
    </recommendedName>
</protein>
<dbReference type="InterPro" id="IPR000600">
    <property type="entry name" value="ROK"/>
</dbReference>
<keyword evidence="7" id="KW-0812">Transmembrane</keyword>
<comment type="caution">
    <text evidence="8">The sequence shown here is derived from an EMBL/GenBank/DDBJ whole genome shotgun (WGS) entry which is preliminary data.</text>
</comment>
<sequence>MSSSNNNTVFTKESPAVIAAVEAGGTSFVVAICHHVSSNTNATDNNNNNLPTIIARHQVDSSHDNPAQTLDECCAFLKQHKPPNGYHALGIASFGPLGVHVDRPDTYGKILASTPKAHWRHVDLLTPLRAACQGTLPLKIKVDTDVNAPAMAEHLLLSSTSSSTSTSSSLAYITVGTGIGVGLVVNHKPVHGRMHPEGGHVPVQPLPGDTFEGYSWGAKCPFHGKNTVEGLASSVALTERYLSNNNNNNDRSILATLSDDDELWDHAANALANLCTTLLLTLSMETIVLGGGLMQRKGLLENIQQRTLQLINGYLVLPDITTVIVTSRFGNDAGLMGTIVLAQMALTDSNNNNKKDDKATEKTMKQTAFQAGLWHGTLVGIVGTALVCKYWFLDGNKRK</sequence>
<dbReference type="AlphaFoldDB" id="A0A9N8HDT8"/>
<reference evidence="8" key="1">
    <citation type="submission" date="2020-06" db="EMBL/GenBank/DDBJ databases">
        <authorList>
            <consortium name="Plant Systems Biology data submission"/>
        </authorList>
    </citation>
    <scope>NUCLEOTIDE SEQUENCE</scope>
    <source>
        <strain evidence="8">D6</strain>
    </source>
</reference>
<dbReference type="GO" id="GO:0008865">
    <property type="term" value="F:fructokinase activity"/>
    <property type="evidence" value="ECO:0007669"/>
    <property type="project" value="UniProtKB-EC"/>
</dbReference>
<name>A0A9N8HDT8_9STRA</name>
<dbReference type="PANTHER" id="PTHR42742:SF3">
    <property type="entry name" value="FRUCTOKINASE"/>
    <property type="match status" value="1"/>
</dbReference>
<dbReference type="EMBL" id="CAICTM010000375">
    <property type="protein sequence ID" value="CAB9509127.1"/>
    <property type="molecule type" value="Genomic_DNA"/>
</dbReference>
<evidence type="ECO:0000256" key="2">
    <source>
        <dbReference type="ARBA" id="ARBA00022723"/>
    </source>
</evidence>
<keyword evidence="7" id="KW-1133">Transmembrane helix</keyword>
<dbReference type="PROSITE" id="PS01125">
    <property type="entry name" value="ROK"/>
    <property type="match status" value="1"/>
</dbReference>
<keyword evidence="9" id="KW-1185">Reference proteome</keyword>
<dbReference type="EC" id="2.7.1.4" evidence="5"/>
<accession>A0A9N8HDT8</accession>
<dbReference type="InterPro" id="IPR051804">
    <property type="entry name" value="Carb_Metab_Reg_Kinase/Isom"/>
</dbReference>
<comment type="catalytic activity">
    <reaction evidence="6">
        <text>D-fructose + ATP = D-fructose 6-phosphate + ADP + H(+)</text>
        <dbReference type="Rhea" id="RHEA:16125"/>
        <dbReference type="ChEBI" id="CHEBI:15378"/>
        <dbReference type="ChEBI" id="CHEBI:30616"/>
        <dbReference type="ChEBI" id="CHEBI:37721"/>
        <dbReference type="ChEBI" id="CHEBI:61527"/>
        <dbReference type="ChEBI" id="CHEBI:456216"/>
        <dbReference type="EC" id="2.7.1.4"/>
    </reaction>
</comment>